<dbReference type="NCBIfam" id="TIGR01764">
    <property type="entry name" value="excise"/>
    <property type="match status" value="1"/>
</dbReference>
<reference evidence="2 3" key="1">
    <citation type="submission" date="2018-04" db="EMBL/GenBank/DDBJ databases">
        <title>Genomic Encyclopedia of Type Strains, Phase IV (KMG-IV): sequencing the most valuable type-strain genomes for metagenomic binning, comparative biology and taxonomic classification.</title>
        <authorList>
            <person name="Goeker M."/>
        </authorList>
    </citation>
    <scope>NUCLEOTIDE SEQUENCE [LARGE SCALE GENOMIC DNA]</scope>
    <source>
        <strain evidence="2 3">DSM 104150</strain>
    </source>
</reference>
<evidence type="ECO:0000313" key="2">
    <source>
        <dbReference type="EMBL" id="PXV63219.1"/>
    </source>
</evidence>
<dbReference type="InterPro" id="IPR041657">
    <property type="entry name" value="HTH_17"/>
</dbReference>
<evidence type="ECO:0000313" key="3">
    <source>
        <dbReference type="Proteomes" id="UP000248330"/>
    </source>
</evidence>
<evidence type="ECO:0000259" key="1">
    <source>
        <dbReference type="Pfam" id="PF12728"/>
    </source>
</evidence>
<dbReference type="InterPro" id="IPR036388">
    <property type="entry name" value="WH-like_DNA-bd_sf"/>
</dbReference>
<dbReference type="Pfam" id="PF12728">
    <property type="entry name" value="HTH_17"/>
    <property type="match status" value="1"/>
</dbReference>
<accession>A0A318E121</accession>
<keyword evidence="3" id="KW-1185">Reference proteome</keyword>
<dbReference type="InterPro" id="IPR010093">
    <property type="entry name" value="SinI_DNA-bd"/>
</dbReference>
<dbReference type="Gene3D" id="1.10.10.10">
    <property type="entry name" value="Winged helix-like DNA-binding domain superfamily/Winged helix DNA-binding domain"/>
    <property type="match status" value="1"/>
</dbReference>
<dbReference type="GO" id="GO:0003677">
    <property type="term" value="F:DNA binding"/>
    <property type="evidence" value="ECO:0007669"/>
    <property type="project" value="InterPro"/>
</dbReference>
<dbReference type="EMBL" id="QICN01000019">
    <property type="protein sequence ID" value="PXV63219.1"/>
    <property type="molecule type" value="Genomic_DNA"/>
</dbReference>
<dbReference type="Proteomes" id="UP000248330">
    <property type="component" value="Unassembled WGS sequence"/>
</dbReference>
<dbReference type="InterPro" id="IPR009061">
    <property type="entry name" value="DNA-bd_dom_put_sf"/>
</dbReference>
<gene>
    <name evidence="2" type="ORF">C8D93_11911</name>
</gene>
<feature type="domain" description="Helix-turn-helix" evidence="1">
    <location>
        <begin position="35"/>
        <end position="84"/>
    </location>
</feature>
<protein>
    <submittedName>
        <fullName evidence="2">AlpA family transcriptional regulator</fullName>
    </submittedName>
</protein>
<sequence length="92" mass="10282">MTYVIAALKILHYSVIVLPRLAITMPTSTSEGEILTLKQVAEFLKVTERTIYRLAAAKKIPAFKVGGTWRFSKAEITEWIQQQSKGGKADKT</sequence>
<dbReference type="SUPFAM" id="SSF46955">
    <property type="entry name" value="Putative DNA-binding domain"/>
    <property type="match status" value="1"/>
</dbReference>
<proteinExistence type="predicted"/>
<name>A0A318E121_9GAMM</name>
<comment type="caution">
    <text evidence="2">The sequence shown here is derived from an EMBL/GenBank/DDBJ whole genome shotgun (WGS) entry which is preliminary data.</text>
</comment>
<organism evidence="2 3">
    <name type="scientific">Sinimarinibacterium flocculans</name>
    <dbReference type="NCBI Taxonomy" id="985250"/>
    <lineage>
        <taxon>Bacteria</taxon>
        <taxon>Pseudomonadati</taxon>
        <taxon>Pseudomonadota</taxon>
        <taxon>Gammaproteobacteria</taxon>
        <taxon>Nevskiales</taxon>
        <taxon>Nevskiaceae</taxon>
        <taxon>Sinimarinibacterium</taxon>
    </lineage>
</organism>
<dbReference type="AlphaFoldDB" id="A0A318E121"/>